<sequence>MLNDDFLQERQSIREKMLKYSRAIKEGKQVNLDDDFNVKLEDDENLLKKRVSKKNKHSLDDFYHLYEEEKQSSGNIYLKKDLINVKLEEKKRANFAFFKKKDRKKKKENLKKAQEKPQTIKIPKKEPKKQENKALKEVKNTESENSEKTKTMLLDGYNQAMAEVKNLNFNNLLFSMLLIAFACIVFIPQIYIRNNIYYLSREIATLRSQEDVLSEENKELRYELEYMKFQNQILDYLE</sequence>
<feature type="region of interest" description="Disordered" evidence="1">
    <location>
        <begin position="104"/>
        <end position="144"/>
    </location>
</feature>
<keyword evidence="4" id="KW-1185">Reference proteome</keyword>
<reference evidence="3 4" key="1">
    <citation type="submission" date="2017-07" db="EMBL/GenBank/DDBJ databases">
        <title>Analysis of two Campylobacter avium genomes and identification of a novel hippuricase gene.</title>
        <authorList>
            <person name="Miller W.G."/>
            <person name="Chapman M.H."/>
            <person name="Yee E."/>
            <person name="Revez J."/>
            <person name="Bono J.L."/>
            <person name="Rossi M."/>
        </authorList>
    </citation>
    <scope>NUCLEOTIDE SEQUENCE [LARGE SCALE GENOMIC DNA]</scope>
    <source>
        <strain evidence="3 4">LMG 24591</strain>
    </source>
</reference>
<evidence type="ECO:0000256" key="2">
    <source>
        <dbReference type="SAM" id="Phobius"/>
    </source>
</evidence>
<feature type="compositionally biased region" description="Basic and acidic residues" evidence="1">
    <location>
        <begin position="123"/>
        <end position="144"/>
    </location>
</feature>
<evidence type="ECO:0000313" key="4">
    <source>
        <dbReference type="Proteomes" id="UP000201169"/>
    </source>
</evidence>
<organism evidence="3 4">
    <name type="scientific">Campylobacter avium LMG 24591</name>
    <dbReference type="NCBI Taxonomy" id="522484"/>
    <lineage>
        <taxon>Bacteria</taxon>
        <taxon>Pseudomonadati</taxon>
        <taxon>Campylobacterota</taxon>
        <taxon>Epsilonproteobacteria</taxon>
        <taxon>Campylobacterales</taxon>
        <taxon>Campylobacteraceae</taxon>
        <taxon>Campylobacter</taxon>
    </lineage>
</organism>
<protein>
    <submittedName>
        <fullName evidence="3">Uncharacterized protein</fullName>
    </submittedName>
</protein>
<keyword evidence="2" id="KW-1133">Transmembrane helix</keyword>
<accession>A0A222MX07</accession>
<evidence type="ECO:0000256" key="1">
    <source>
        <dbReference type="SAM" id="MobiDB-lite"/>
    </source>
</evidence>
<name>A0A222MX07_9BACT</name>
<feature type="transmembrane region" description="Helical" evidence="2">
    <location>
        <begin position="172"/>
        <end position="192"/>
    </location>
</feature>
<dbReference type="EMBL" id="CP022347">
    <property type="protein sequence ID" value="ASQ30321.1"/>
    <property type="molecule type" value="Genomic_DNA"/>
</dbReference>
<keyword evidence="2" id="KW-0472">Membrane</keyword>
<proteinExistence type="predicted"/>
<dbReference type="RefSeq" id="WP_094325087.1">
    <property type="nucleotide sequence ID" value="NZ_CP022347.1"/>
</dbReference>
<dbReference type="AlphaFoldDB" id="A0A222MX07"/>
<dbReference type="OrthoDB" id="5373140at2"/>
<gene>
    <name evidence="3" type="ORF">CAV_0655</name>
</gene>
<evidence type="ECO:0000313" key="3">
    <source>
        <dbReference type="EMBL" id="ASQ30321.1"/>
    </source>
</evidence>
<dbReference type="Proteomes" id="UP000201169">
    <property type="component" value="Chromosome"/>
</dbReference>
<keyword evidence="2" id="KW-0812">Transmembrane</keyword>
<dbReference type="KEGG" id="cavi:CAV_0655"/>